<comment type="caution">
    <text evidence="2">The sequence shown here is derived from an EMBL/GenBank/DDBJ whole genome shotgun (WGS) entry which is preliminary data.</text>
</comment>
<dbReference type="EMBL" id="DSRD01000113">
    <property type="protein sequence ID" value="HGW92996.1"/>
    <property type="molecule type" value="Genomic_DNA"/>
</dbReference>
<evidence type="ECO:0000256" key="1">
    <source>
        <dbReference type="ARBA" id="ARBA00044755"/>
    </source>
</evidence>
<proteinExistence type="inferred from homology"/>
<reference evidence="2" key="1">
    <citation type="journal article" date="2020" name="mSystems">
        <title>Genome- and Community-Level Interaction Insights into Carbon Utilization and Element Cycling Functions of Hydrothermarchaeota in Hydrothermal Sediment.</title>
        <authorList>
            <person name="Zhou Z."/>
            <person name="Liu Y."/>
            <person name="Xu W."/>
            <person name="Pan J."/>
            <person name="Luo Z.H."/>
            <person name="Li M."/>
        </authorList>
    </citation>
    <scope>NUCLEOTIDE SEQUENCE [LARGE SCALE GENOMIC DNA]</scope>
    <source>
        <strain evidence="2">SpSt-402</strain>
    </source>
</reference>
<dbReference type="PANTHER" id="PTHR35024:SF4">
    <property type="entry name" value="POLYMER-FORMING CYTOSKELETAL PROTEIN"/>
    <property type="match status" value="1"/>
</dbReference>
<evidence type="ECO:0000313" key="2">
    <source>
        <dbReference type="EMBL" id="HGW92996.1"/>
    </source>
</evidence>
<dbReference type="AlphaFoldDB" id="A0A832H0A2"/>
<sequence length="135" mass="14433">MFGRNKNKLNISLTYLAANSEFQGNLHVEGNLRVDGIVHGAVEVQGDMEISASGLVEGPEVRARNLVVHGVVKARVVAEGRLTLSRTARLEGDVVANALDIEAGAFYVGYIEAGDAKVLPGVHARPELMASREEL</sequence>
<accession>A0A832H0A2</accession>
<protein>
    <submittedName>
        <fullName evidence="2">Polymer-forming cytoskeletal protein</fullName>
    </submittedName>
</protein>
<name>A0A832H0A2_9CYAN</name>
<gene>
    <name evidence="2" type="ORF">ENR47_01740</name>
</gene>
<dbReference type="InterPro" id="IPR007607">
    <property type="entry name" value="BacA/B"/>
</dbReference>
<dbReference type="PANTHER" id="PTHR35024">
    <property type="entry name" value="HYPOTHETICAL CYTOSOLIC PROTEIN"/>
    <property type="match status" value="1"/>
</dbReference>
<dbReference type="Pfam" id="PF04519">
    <property type="entry name" value="Bactofilin"/>
    <property type="match status" value="1"/>
</dbReference>
<comment type="similarity">
    <text evidence="1">Belongs to the bactofilin family.</text>
</comment>
<organism evidence="2">
    <name type="scientific">Oscillatoriales cyanobacterium SpSt-402</name>
    <dbReference type="NCBI Taxonomy" id="2282168"/>
    <lineage>
        <taxon>Bacteria</taxon>
        <taxon>Bacillati</taxon>
        <taxon>Cyanobacteriota</taxon>
        <taxon>Cyanophyceae</taxon>
        <taxon>Oscillatoriophycideae</taxon>
        <taxon>Oscillatoriales</taxon>
    </lineage>
</organism>